<feature type="compositionally biased region" description="Basic and acidic residues" evidence="1">
    <location>
        <begin position="1"/>
        <end position="14"/>
    </location>
</feature>
<dbReference type="HOGENOM" id="CLU_1938775_0_0_1"/>
<name>S3CA61_OPHP1</name>
<organism evidence="2 3">
    <name type="scientific">Ophiostoma piceae (strain UAMH 11346)</name>
    <name type="common">Sap stain fungus</name>
    <dbReference type="NCBI Taxonomy" id="1262450"/>
    <lineage>
        <taxon>Eukaryota</taxon>
        <taxon>Fungi</taxon>
        <taxon>Dikarya</taxon>
        <taxon>Ascomycota</taxon>
        <taxon>Pezizomycotina</taxon>
        <taxon>Sordariomycetes</taxon>
        <taxon>Sordariomycetidae</taxon>
        <taxon>Ophiostomatales</taxon>
        <taxon>Ophiostomataceae</taxon>
        <taxon>Ophiostoma</taxon>
    </lineage>
</organism>
<dbReference type="EMBL" id="KE148147">
    <property type="protein sequence ID" value="EPE09717.1"/>
    <property type="molecule type" value="Genomic_DNA"/>
</dbReference>
<reference evidence="2 3" key="1">
    <citation type="journal article" date="2013" name="BMC Genomics">
        <title>The genome and transcriptome of the pine saprophyte Ophiostoma piceae, and a comparison with the bark beetle-associated pine pathogen Grosmannia clavigera.</title>
        <authorList>
            <person name="Haridas S."/>
            <person name="Wang Y."/>
            <person name="Lim L."/>
            <person name="Massoumi Alamouti S."/>
            <person name="Jackman S."/>
            <person name="Docking R."/>
            <person name="Robertson G."/>
            <person name="Birol I."/>
            <person name="Bohlmann J."/>
            <person name="Breuil C."/>
        </authorList>
    </citation>
    <scope>NUCLEOTIDE SEQUENCE [LARGE SCALE GENOMIC DNA]</scope>
    <source>
        <strain evidence="2 3">UAMH 11346</strain>
    </source>
</reference>
<dbReference type="VEuPathDB" id="FungiDB:F503_07493"/>
<dbReference type="AlphaFoldDB" id="S3CA61"/>
<keyword evidence="3" id="KW-1185">Reference proteome</keyword>
<proteinExistence type="predicted"/>
<evidence type="ECO:0000313" key="2">
    <source>
        <dbReference type="EMBL" id="EPE09717.1"/>
    </source>
</evidence>
<feature type="compositionally biased region" description="Polar residues" evidence="1">
    <location>
        <begin position="24"/>
        <end position="44"/>
    </location>
</feature>
<sequence length="130" mass="14242">MPPHDDDSRRETRHGGPPGIDLSMASQGQQINSTDFEHTGSQAQGKEAELGVDERIRACRACRDGWTQVEMVSRKRRRADDAYNADNATCSQRARAAAAAASTAQHTTQYSTENSKQEQYGVAHHTKGEA</sequence>
<gene>
    <name evidence="2" type="ORF">F503_07493</name>
</gene>
<feature type="compositionally biased region" description="Polar residues" evidence="1">
    <location>
        <begin position="106"/>
        <end position="118"/>
    </location>
</feature>
<accession>S3CA61</accession>
<feature type="region of interest" description="Disordered" evidence="1">
    <location>
        <begin position="100"/>
        <end position="130"/>
    </location>
</feature>
<evidence type="ECO:0000313" key="3">
    <source>
        <dbReference type="Proteomes" id="UP000016923"/>
    </source>
</evidence>
<protein>
    <submittedName>
        <fullName evidence="2">Uncharacterized protein</fullName>
    </submittedName>
</protein>
<feature type="region of interest" description="Disordered" evidence="1">
    <location>
        <begin position="1"/>
        <end position="48"/>
    </location>
</feature>
<evidence type="ECO:0000256" key="1">
    <source>
        <dbReference type="SAM" id="MobiDB-lite"/>
    </source>
</evidence>
<dbReference type="Proteomes" id="UP000016923">
    <property type="component" value="Unassembled WGS sequence"/>
</dbReference>